<comment type="similarity">
    <text evidence="1">Belongs to the manganese catalase family.</text>
</comment>
<sequence>MAAEQKARATYENLILLTDDPLVKDTLRWLREREIVHFQRFGEGLRLVEEYTASKRYF</sequence>
<dbReference type="InterPro" id="IPR009078">
    <property type="entry name" value="Ferritin-like_SF"/>
</dbReference>
<name>A0A644ZQB3_9ZZZZ</name>
<dbReference type="EMBL" id="VSSQ01009776">
    <property type="protein sequence ID" value="MPM42568.1"/>
    <property type="molecule type" value="Genomic_DNA"/>
</dbReference>
<proteinExistence type="inferred from homology"/>
<comment type="caution">
    <text evidence="2">The sequence shown here is derived from an EMBL/GenBank/DDBJ whole genome shotgun (WGS) entry which is preliminary data.</text>
</comment>
<accession>A0A644ZQB3</accession>
<dbReference type="Gene3D" id="1.20.1260.10">
    <property type="match status" value="1"/>
</dbReference>
<reference evidence="2" key="1">
    <citation type="submission" date="2019-08" db="EMBL/GenBank/DDBJ databases">
        <authorList>
            <person name="Kucharzyk K."/>
            <person name="Murdoch R.W."/>
            <person name="Higgins S."/>
            <person name="Loffler F."/>
        </authorList>
    </citation>
    <scope>NUCLEOTIDE SEQUENCE</scope>
</reference>
<organism evidence="2">
    <name type="scientific">bioreactor metagenome</name>
    <dbReference type="NCBI Taxonomy" id="1076179"/>
    <lineage>
        <taxon>unclassified sequences</taxon>
        <taxon>metagenomes</taxon>
        <taxon>ecological metagenomes</taxon>
    </lineage>
</organism>
<evidence type="ECO:0008006" key="3">
    <source>
        <dbReference type="Google" id="ProtNLM"/>
    </source>
</evidence>
<protein>
    <recommendedName>
        <fullName evidence="3">Manganese catalase</fullName>
    </recommendedName>
</protein>
<evidence type="ECO:0000313" key="2">
    <source>
        <dbReference type="EMBL" id="MPM42568.1"/>
    </source>
</evidence>
<gene>
    <name evidence="2" type="ORF">SDC9_89234</name>
</gene>
<dbReference type="InterPro" id="IPR007760">
    <property type="entry name" value="Mn_catalase"/>
</dbReference>
<dbReference type="Pfam" id="PF05067">
    <property type="entry name" value="Mn_catalase"/>
    <property type="match status" value="1"/>
</dbReference>
<dbReference type="InterPro" id="IPR012347">
    <property type="entry name" value="Ferritin-like"/>
</dbReference>
<evidence type="ECO:0000256" key="1">
    <source>
        <dbReference type="ARBA" id="ARBA00007644"/>
    </source>
</evidence>
<dbReference type="AlphaFoldDB" id="A0A644ZQB3"/>
<dbReference type="SUPFAM" id="SSF47240">
    <property type="entry name" value="Ferritin-like"/>
    <property type="match status" value="1"/>
</dbReference>